<dbReference type="SUPFAM" id="SSF55073">
    <property type="entry name" value="Nucleotide cyclase"/>
    <property type="match status" value="1"/>
</dbReference>
<organism evidence="3 4">
    <name type="scientific">Paenibacillus validus</name>
    <dbReference type="NCBI Taxonomy" id="44253"/>
    <lineage>
        <taxon>Bacteria</taxon>
        <taxon>Bacillati</taxon>
        <taxon>Bacillota</taxon>
        <taxon>Bacilli</taxon>
        <taxon>Bacillales</taxon>
        <taxon>Paenibacillaceae</taxon>
        <taxon>Paenibacillus</taxon>
    </lineage>
</organism>
<dbReference type="PANTHER" id="PTHR46663">
    <property type="entry name" value="DIGUANYLATE CYCLASE DGCT-RELATED"/>
    <property type="match status" value="1"/>
</dbReference>
<evidence type="ECO:0000313" key="4">
    <source>
        <dbReference type="Proteomes" id="UP000450917"/>
    </source>
</evidence>
<reference evidence="3 4" key="1">
    <citation type="submission" date="2019-11" db="EMBL/GenBank/DDBJ databases">
        <title>Draft genome sequences of five Paenibacillus species of dairy origin.</title>
        <authorList>
            <person name="Olajide A.M."/>
            <person name="Chen S."/>
            <person name="Lapointe G."/>
        </authorList>
    </citation>
    <scope>NUCLEOTIDE SEQUENCE [LARGE SCALE GENOMIC DNA]</scope>
    <source>
        <strain evidence="3 4">2CS3</strain>
    </source>
</reference>
<dbReference type="SMART" id="SM00086">
    <property type="entry name" value="PAC"/>
    <property type="match status" value="1"/>
</dbReference>
<dbReference type="Pfam" id="PF08448">
    <property type="entry name" value="PAS_4"/>
    <property type="match status" value="2"/>
</dbReference>
<dbReference type="InterPro" id="IPR035965">
    <property type="entry name" value="PAS-like_dom_sf"/>
</dbReference>
<dbReference type="EMBL" id="WNZX01000003">
    <property type="protein sequence ID" value="MUG70165.1"/>
    <property type="molecule type" value="Genomic_DNA"/>
</dbReference>
<dbReference type="Gene3D" id="3.30.70.270">
    <property type="match status" value="1"/>
</dbReference>
<dbReference type="CDD" id="cd00130">
    <property type="entry name" value="PAS"/>
    <property type="match status" value="1"/>
</dbReference>
<accession>A0A7X3CR02</accession>
<keyword evidence="4" id="KW-1185">Reference proteome</keyword>
<protein>
    <submittedName>
        <fullName evidence="3">Diguanylate cyclase</fullName>
    </submittedName>
</protein>
<dbReference type="SMART" id="SM00091">
    <property type="entry name" value="PAS"/>
    <property type="match status" value="2"/>
</dbReference>
<feature type="domain" description="PAC" evidence="1">
    <location>
        <begin position="205"/>
        <end position="257"/>
    </location>
</feature>
<dbReference type="NCBIfam" id="TIGR00254">
    <property type="entry name" value="GGDEF"/>
    <property type="match status" value="1"/>
</dbReference>
<dbReference type="InterPro" id="IPR013656">
    <property type="entry name" value="PAS_4"/>
</dbReference>
<dbReference type="PANTHER" id="PTHR46663:SF3">
    <property type="entry name" value="SLL0267 PROTEIN"/>
    <property type="match status" value="1"/>
</dbReference>
<dbReference type="InterPro" id="IPR029787">
    <property type="entry name" value="Nucleotide_cyclase"/>
</dbReference>
<dbReference type="SUPFAM" id="SSF55785">
    <property type="entry name" value="PYP-like sensor domain (PAS domain)"/>
    <property type="match status" value="2"/>
</dbReference>
<comment type="caution">
    <text evidence="3">The sequence shown here is derived from an EMBL/GenBank/DDBJ whole genome shotgun (WGS) entry which is preliminary data.</text>
</comment>
<dbReference type="InterPro" id="IPR001610">
    <property type="entry name" value="PAC"/>
</dbReference>
<evidence type="ECO:0000259" key="2">
    <source>
        <dbReference type="PROSITE" id="PS50887"/>
    </source>
</evidence>
<proteinExistence type="predicted"/>
<dbReference type="InterPro" id="IPR000014">
    <property type="entry name" value="PAS"/>
</dbReference>
<dbReference type="Proteomes" id="UP000450917">
    <property type="component" value="Unassembled WGS sequence"/>
</dbReference>
<dbReference type="InterPro" id="IPR000160">
    <property type="entry name" value="GGDEF_dom"/>
</dbReference>
<dbReference type="Gene3D" id="3.30.450.20">
    <property type="entry name" value="PAS domain"/>
    <property type="match status" value="2"/>
</dbReference>
<dbReference type="CDD" id="cd01949">
    <property type="entry name" value="GGDEF"/>
    <property type="match status" value="1"/>
</dbReference>
<dbReference type="Pfam" id="PF00990">
    <property type="entry name" value="GGDEF"/>
    <property type="match status" value="1"/>
</dbReference>
<dbReference type="PROSITE" id="PS50887">
    <property type="entry name" value="GGDEF"/>
    <property type="match status" value="1"/>
</dbReference>
<dbReference type="AlphaFoldDB" id="A0A7X3CR02"/>
<dbReference type="SMART" id="SM00267">
    <property type="entry name" value="GGDEF"/>
    <property type="match status" value="1"/>
</dbReference>
<sequence>MLDALLRTCRLNSLIIESLSEPAVFINKQGAIHFVNQSWINFPIHSGEKLDAYLGIRYLNLYDGDDDLKQGIARVMSAGLPSYKHEFAVQINEDKQYFLMKATPIEDHGTGILGVFMIYFNITNQKKLEQMLRKKEEQYRLIEEHSQDMIKITDIHGKIEYVSPSHQHHTGHCNDEFDIFHYLHEDDVIKLKETYREMIQTKDSYVLEIRNKIRNGQWVWYEAACSPILSDEGEVHQILIVSRDITVRKQTMQELEFMAYHDYLTGLYNRRKIKLILDETLEEAVRQNEDFALLIMDIDQFKTINDTYGHDVGDMVLKEFSNRLLNCKREGDFVGRLSGDEFTVIMKNIHGKQEITAFIHLFLQSLGDPFPVPDLNDGIIVNSSIGYSIYSEHGTNMMKLFKHADIALYKAKKKSKKGRGKSALLNRQI</sequence>
<gene>
    <name evidence="3" type="ORF">GNP93_05665</name>
</gene>
<dbReference type="InterPro" id="IPR052163">
    <property type="entry name" value="DGC-Regulatory_Protein"/>
</dbReference>
<dbReference type="NCBIfam" id="TIGR00229">
    <property type="entry name" value="sensory_box"/>
    <property type="match status" value="1"/>
</dbReference>
<evidence type="ECO:0000313" key="3">
    <source>
        <dbReference type="EMBL" id="MUG70165.1"/>
    </source>
</evidence>
<dbReference type="InterPro" id="IPR043128">
    <property type="entry name" value="Rev_trsase/Diguanyl_cyclase"/>
</dbReference>
<dbReference type="InterPro" id="IPR000700">
    <property type="entry name" value="PAS-assoc_C"/>
</dbReference>
<dbReference type="PROSITE" id="PS50113">
    <property type="entry name" value="PAC"/>
    <property type="match status" value="1"/>
</dbReference>
<dbReference type="RefSeq" id="WP_155614214.1">
    <property type="nucleotide sequence ID" value="NZ_WNZX01000003.1"/>
</dbReference>
<feature type="domain" description="GGDEF" evidence="2">
    <location>
        <begin position="289"/>
        <end position="427"/>
    </location>
</feature>
<evidence type="ECO:0000259" key="1">
    <source>
        <dbReference type="PROSITE" id="PS50113"/>
    </source>
</evidence>
<name>A0A7X3CR02_9BACL</name>